<organism evidence="2 3">
    <name type="scientific">Quercus suber</name>
    <name type="common">Cork oak</name>
    <dbReference type="NCBI Taxonomy" id="58331"/>
    <lineage>
        <taxon>Eukaryota</taxon>
        <taxon>Viridiplantae</taxon>
        <taxon>Streptophyta</taxon>
        <taxon>Embryophyta</taxon>
        <taxon>Tracheophyta</taxon>
        <taxon>Spermatophyta</taxon>
        <taxon>Magnoliopsida</taxon>
        <taxon>eudicotyledons</taxon>
        <taxon>Gunneridae</taxon>
        <taxon>Pentapetalae</taxon>
        <taxon>rosids</taxon>
        <taxon>fabids</taxon>
        <taxon>Fagales</taxon>
        <taxon>Fagaceae</taxon>
        <taxon>Quercus</taxon>
    </lineage>
</organism>
<feature type="region of interest" description="Disordered" evidence="1">
    <location>
        <begin position="1"/>
        <end position="20"/>
    </location>
</feature>
<dbReference type="PANTHER" id="PTHR18460">
    <property type="entry name" value="TEL2 INTERACTING PROTEIN 1 TTI1 FAMILY MEMBER"/>
    <property type="match status" value="1"/>
</dbReference>
<dbReference type="GO" id="GO:0005737">
    <property type="term" value="C:cytoplasm"/>
    <property type="evidence" value="ECO:0007669"/>
    <property type="project" value="TreeGrafter"/>
</dbReference>
<keyword evidence="3" id="KW-1185">Reference proteome</keyword>
<dbReference type="EMBL" id="PKMF04000015">
    <property type="protein sequence ID" value="KAK7859049.1"/>
    <property type="molecule type" value="Genomic_DNA"/>
</dbReference>
<dbReference type="InterPro" id="IPR052587">
    <property type="entry name" value="TELO2-interacting_protein_1"/>
</dbReference>
<sequence length="263" mass="29179">MDETDRTTGEFTDEEEDARRSSVFAELKPYCVELLELLQNPTKHSSAIPALLQLFRSSRPSALQPFFDYSLFPLLLLLDAAVDCRSQQKDDTKENFMPDVQKMPHKMVVVLKKLTYGALLSPFEASEEFRGGVIKCFRALLSCVLPCPDMCCACKQIHGLPTLLESRSVETSLCRSLKYHSESQECLLLFLQSQTASAAVGHWPSLLKAADTEATQGHRGSAKIRIEAFTALRVLVAKVSSKAAMFLAQDTQSRVNRSASKVG</sequence>
<accession>A0AAW0M7J1</accession>
<dbReference type="PANTHER" id="PTHR18460:SF3">
    <property type="entry name" value="TELO2-INTERACTING PROTEIN 1 HOMOLOG"/>
    <property type="match status" value="1"/>
</dbReference>
<dbReference type="AlphaFoldDB" id="A0AAW0M7J1"/>
<evidence type="ECO:0000313" key="2">
    <source>
        <dbReference type="EMBL" id="KAK7859049.1"/>
    </source>
</evidence>
<evidence type="ECO:0000313" key="3">
    <source>
        <dbReference type="Proteomes" id="UP000237347"/>
    </source>
</evidence>
<name>A0AAW0M7J1_QUESU</name>
<protein>
    <submittedName>
        <fullName evidence="2">Uncharacterized protein</fullName>
    </submittedName>
</protein>
<comment type="caution">
    <text evidence="2">The sequence shown here is derived from an EMBL/GenBank/DDBJ whole genome shotgun (WGS) entry which is preliminary data.</text>
</comment>
<evidence type="ECO:0000256" key="1">
    <source>
        <dbReference type="SAM" id="MobiDB-lite"/>
    </source>
</evidence>
<proteinExistence type="predicted"/>
<gene>
    <name evidence="2" type="ORF">CFP56_008702</name>
</gene>
<reference evidence="2 3" key="1">
    <citation type="journal article" date="2018" name="Sci. Data">
        <title>The draft genome sequence of cork oak.</title>
        <authorList>
            <person name="Ramos A.M."/>
            <person name="Usie A."/>
            <person name="Barbosa P."/>
            <person name="Barros P.M."/>
            <person name="Capote T."/>
            <person name="Chaves I."/>
            <person name="Simoes F."/>
            <person name="Abreu I."/>
            <person name="Carrasquinho I."/>
            <person name="Faro C."/>
            <person name="Guimaraes J.B."/>
            <person name="Mendonca D."/>
            <person name="Nobrega F."/>
            <person name="Rodrigues L."/>
            <person name="Saibo N.J.M."/>
            <person name="Varela M.C."/>
            <person name="Egas C."/>
            <person name="Matos J."/>
            <person name="Miguel C.M."/>
            <person name="Oliveira M.M."/>
            <person name="Ricardo C.P."/>
            <person name="Goncalves S."/>
        </authorList>
    </citation>
    <scope>NUCLEOTIDE SEQUENCE [LARGE SCALE GENOMIC DNA]</scope>
    <source>
        <strain evidence="3">cv. HL8</strain>
    </source>
</reference>
<dbReference type="Proteomes" id="UP000237347">
    <property type="component" value="Unassembled WGS sequence"/>
</dbReference>